<comment type="caution">
    <text evidence="7">The sequence shown here is derived from an EMBL/GenBank/DDBJ whole genome shotgun (WGS) entry which is preliminary data.</text>
</comment>
<evidence type="ECO:0000313" key="8">
    <source>
        <dbReference type="Proteomes" id="UP000176967"/>
    </source>
</evidence>
<dbReference type="Proteomes" id="UP000176967">
    <property type="component" value="Unassembled WGS sequence"/>
</dbReference>
<keyword evidence="3 5" id="KW-1133">Transmembrane helix</keyword>
<dbReference type="STRING" id="1802628.A2890_03055"/>
<keyword evidence="4 5" id="KW-0472">Membrane</keyword>
<comment type="subcellular location">
    <subcellularLocation>
        <location evidence="1">Membrane</location>
        <topology evidence="1">Multi-pass membrane protein</topology>
    </subcellularLocation>
</comment>
<dbReference type="AlphaFoldDB" id="A0A1F4VW41"/>
<sequence length="385" mass="42530">MINRFWHALHLKDGPLNSLYLTHSILHFGLSLIGIFIPVYIFQITGNFFYLPAFYVIVSVTVLISLVYGSKVIALLGAHRSVLLGNLFRVLNLSLLLLAPRFLPLLIGAAVFEGLVVPTYWITYHTVFTGSGRGGNYGKEIAWMGVFVSVVSALAPFFGGLVVSVMGFPTLYGLGMLIILLSSIPIFGMKDHLGFRPIPAKEILRETFSHSWRPMLTGFFGNRLEIIFASLIWPLFAFGVLESFTDLGAITSIFTVVGVLFMIAAGRAVDSWGRRRVLSVGALLLTPFWLVTGFVSSGAVLAVLNGYRGAVAPFYGIAVESLFYRFARLDPFLTILKREVSIHLSIILSLFLTALLWVFFPENWPVLFIPAALGMLLSIVMVKAR</sequence>
<evidence type="ECO:0000256" key="2">
    <source>
        <dbReference type="ARBA" id="ARBA00022692"/>
    </source>
</evidence>
<keyword evidence="2 5" id="KW-0812">Transmembrane</keyword>
<dbReference type="InterPro" id="IPR020846">
    <property type="entry name" value="MFS_dom"/>
</dbReference>
<feature type="transmembrane region" description="Helical" evidence="5">
    <location>
        <begin position="48"/>
        <end position="69"/>
    </location>
</feature>
<feature type="transmembrane region" description="Helical" evidence="5">
    <location>
        <begin position="105"/>
        <end position="129"/>
    </location>
</feature>
<dbReference type="PROSITE" id="PS50850">
    <property type="entry name" value="MFS"/>
    <property type="match status" value="1"/>
</dbReference>
<feature type="transmembrane region" description="Helical" evidence="5">
    <location>
        <begin position="277"/>
        <end position="304"/>
    </location>
</feature>
<dbReference type="EMBL" id="MEVL01000018">
    <property type="protein sequence ID" value="OGC61218.1"/>
    <property type="molecule type" value="Genomic_DNA"/>
</dbReference>
<feature type="transmembrane region" description="Helical" evidence="5">
    <location>
        <begin position="247"/>
        <end position="265"/>
    </location>
</feature>
<dbReference type="GO" id="GO:0022857">
    <property type="term" value="F:transmembrane transporter activity"/>
    <property type="evidence" value="ECO:0007669"/>
    <property type="project" value="InterPro"/>
</dbReference>
<evidence type="ECO:0000313" key="7">
    <source>
        <dbReference type="EMBL" id="OGC61218.1"/>
    </source>
</evidence>
<feature type="domain" description="Major facilitator superfamily (MFS) profile" evidence="6">
    <location>
        <begin position="148"/>
        <end position="385"/>
    </location>
</feature>
<organism evidence="7 8">
    <name type="scientific">candidate division WWE3 bacterium RIFCSPLOWO2_01_FULL_53_14</name>
    <dbReference type="NCBI Taxonomy" id="1802628"/>
    <lineage>
        <taxon>Bacteria</taxon>
        <taxon>Katanobacteria</taxon>
    </lineage>
</organism>
<evidence type="ECO:0000256" key="4">
    <source>
        <dbReference type="ARBA" id="ARBA00023136"/>
    </source>
</evidence>
<evidence type="ECO:0000256" key="1">
    <source>
        <dbReference type="ARBA" id="ARBA00004141"/>
    </source>
</evidence>
<dbReference type="InterPro" id="IPR036259">
    <property type="entry name" value="MFS_trans_sf"/>
</dbReference>
<reference evidence="7 8" key="1">
    <citation type="journal article" date="2016" name="Nat. Commun.">
        <title>Thousands of microbial genomes shed light on interconnected biogeochemical processes in an aquifer system.</title>
        <authorList>
            <person name="Anantharaman K."/>
            <person name="Brown C.T."/>
            <person name="Hug L.A."/>
            <person name="Sharon I."/>
            <person name="Castelle C.J."/>
            <person name="Probst A.J."/>
            <person name="Thomas B.C."/>
            <person name="Singh A."/>
            <person name="Wilkins M.J."/>
            <person name="Karaoz U."/>
            <person name="Brodie E.L."/>
            <person name="Williams K.H."/>
            <person name="Hubbard S.S."/>
            <person name="Banfield J.F."/>
        </authorList>
    </citation>
    <scope>NUCLEOTIDE SEQUENCE [LARGE SCALE GENOMIC DNA]</scope>
</reference>
<dbReference type="SUPFAM" id="SSF103473">
    <property type="entry name" value="MFS general substrate transporter"/>
    <property type="match status" value="2"/>
</dbReference>
<evidence type="ECO:0000256" key="5">
    <source>
        <dbReference type="SAM" id="Phobius"/>
    </source>
</evidence>
<feature type="transmembrane region" description="Helical" evidence="5">
    <location>
        <begin position="340"/>
        <end position="360"/>
    </location>
</feature>
<gene>
    <name evidence="7" type="ORF">A2890_03055</name>
</gene>
<feature type="transmembrane region" description="Helical" evidence="5">
    <location>
        <begin position="141"/>
        <end position="165"/>
    </location>
</feature>
<accession>A0A1F4VW41</accession>
<name>A0A1F4VW41_UNCKA</name>
<evidence type="ECO:0000259" key="6">
    <source>
        <dbReference type="PROSITE" id="PS50850"/>
    </source>
</evidence>
<protein>
    <recommendedName>
        <fullName evidence="6">Major facilitator superfamily (MFS) profile domain-containing protein</fullName>
    </recommendedName>
</protein>
<evidence type="ECO:0000256" key="3">
    <source>
        <dbReference type="ARBA" id="ARBA00022989"/>
    </source>
</evidence>
<feature type="transmembrane region" description="Helical" evidence="5">
    <location>
        <begin position="171"/>
        <end position="189"/>
    </location>
</feature>
<feature type="transmembrane region" description="Helical" evidence="5">
    <location>
        <begin position="223"/>
        <end position="241"/>
    </location>
</feature>
<feature type="transmembrane region" description="Helical" evidence="5">
    <location>
        <begin position="20"/>
        <end position="42"/>
    </location>
</feature>
<dbReference type="InterPro" id="IPR005829">
    <property type="entry name" value="Sugar_transporter_CS"/>
</dbReference>
<proteinExistence type="predicted"/>
<feature type="transmembrane region" description="Helical" evidence="5">
    <location>
        <begin position="366"/>
        <end position="384"/>
    </location>
</feature>
<dbReference type="PROSITE" id="PS00216">
    <property type="entry name" value="SUGAR_TRANSPORT_1"/>
    <property type="match status" value="1"/>
</dbReference>
<feature type="transmembrane region" description="Helical" evidence="5">
    <location>
        <begin position="310"/>
        <end position="328"/>
    </location>
</feature>
<dbReference type="GO" id="GO:0016020">
    <property type="term" value="C:membrane"/>
    <property type="evidence" value="ECO:0007669"/>
    <property type="project" value="UniProtKB-SubCell"/>
</dbReference>